<comment type="caution">
    <text evidence="1">The sequence shown here is derived from an EMBL/GenBank/DDBJ whole genome shotgun (WGS) entry which is preliminary data.</text>
</comment>
<dbReference type="STRING" id="1605367.AFM12_08765"/>
<evidence type="ECO:0008006" key="3">
    <source>
        <dbReference type="Google" id="ProtNLM"/>
    </source>
</evidence>
<reference evidence="1 2" key="1">
    <citation type="submission" date="2015-07" db="EMBL/GenBank/DDBJ databases">
        <title>The draft genome sequence of Leadbetterella sp. JN14-9.</title>
        <authorList>
            <person name="Liu Y."/>
            <person name="Du J."/>
            <person name="Shao Z."/>
        </authorList>
    </citation>
    <scope>NUCLEOTIDE SEQUENCE [LARGE SCALE GENOMIC DNA]</scope>
    <source>
        <strain evidence="1 2">JN14-9</strain>
    </source>
</reference>
<name>A0A0P7BDA3_9BACT</name>
<gene>
    <name evidence="1" type="ORF">AFM12_08765</name>
</gene>
<dbReference type="OrthoDB" id="1451907at2"/>
<evidence type="ECO:0000313" key="2">
    <source>
        <dbReference type="Proteomes" id="UP000050454"/>
    </source>
</evidence>
<accession>A0A0P7BDA3</accession>
<proteinExistence type="predicted"/>
<dbReference type="RefSeq" id="WP_055146765.1">
    <property type="nucleotide sequence ID" value="NZ_JXSZ01000006.1"/>
</dbReference>
<evidence type="ECO:0000313" key="1">
    <source>
        <dbReference type="EMBL" id="KPM48677.1"/>
    </source>
</evidence>
<dbReference type="AlphaFoldDB" id="A0A0P7BDA3"/>
<sequence>MLKTKNRKEITLDDQTVSLLQMKADIEGRKLKNYMERVLTETANDFALSDEYKTMMDGLLDKHQSGELNFLSEEEFKAQTARK</sequence>
<dbReference type="Proteomes" id="UP000050454">
    <property type="component" value="Unassembled WGS sequence"/>
</dbReference>
<organism evidence="1 2">
    <name type="scientific">Jiulongibacter sediminis</name>
    <dbReference type="NCBI Taxonomy" id="1605367"/>
    <lineage>
        <taxon>Bacteria</taxon>
        <taxon>Pseudomonadati</taxon>
        <taxon>Bacteroidota</taxon>
        <taxon>Cytophagia</taxon>
        <taxon>Cytophagales</taxon>
        <taxon>Leadbetterellaceae</taxon>
        <taxon>Jiulongibacter</taxon>
    </lineage>
</organism>
<keyword evidence="2" id="KW-1185">Reference proteome</keyword>
<protein>
    <recommendedName>
        <fullName evidence="3">CopG family transcriptional regulator</fullName>
    </recommendedName>
</protein>
<dbReference type="EMBL" id="LGTQ01000006">
    <property type="protein sequence ID" value="KPM48677.1"/>
    <property type="molecule type" value="Genomic_DNA"/>
</dbReference>